<name>A0A5D4T6P2_9BACI</name>
<feature type="domain" description="YlxR" evidence="1">
    <location>
        <begin position="10"/>
        <end position="83"/>
    </location>
</feature>
<protein>
    <submittedName>
        <fullName evidence="2">YlxR family protein</fullName>
    </submittedName>
</protein>
<dbReference type="InterPro" id="IPR007393">
    <property type="entry name" value="YlxR_dom"/>
</dbReference>
<dbReference type="PANTHER" id="PTHR34215:SF1">
    <property type="entry name" value="YLXR DOMAIN-CONTAINING PROTEIN"/>
    <property type="match status" value="1"/>
</dbReference>
<reference evidence="2 3" key="1">
    <citation type="submission" date="2019-08" db="EMBL/GenBank/DDBJ databases">
        <title>Bacillus genomes from the desert of Cuatro Cienegas, Coahuila.</title>
        <authorList>
            <person name="Olmedo-Alvarez G."/>
        </authorList>
    </citation>
    <scope>NUCLEOTIDE SEQUENCE [LARGE SCALE GENOMIC DNA]</scope>
    <source>
        <strain evidence="2 3">CH28_1T</strain>
    </source>
</reference>
<dbReference type="Pfam" id="PF04296">
    <property type="entry name" value="YlxR"/>
    <property type="match status" value="1"/>
</dbReference>
<dbReference type="OrthoDB" id="9813251at2"/>
<comment type="caution">
    <text evidence="2">The sequence shown here is derived from an EMBL/GenBank/DDBJ whole genome shotgun (WGS) entry which is preliminary data.</text>
</comment>
<dbReference type="AlphaFoldDB" id="A0A5D4T6P2"/>
<dbReference type="Gene3D" id="3.30.1230.10">
    <property type="entry name" value="YlxR-like"/>
    <property type="match status" value="1"/>
</dbReference>
<dbReference type="RefSeq" id="WP_148986464.1">
    <property type="nucleotide sequence ID" value="NZ_VTEV01000001.1"/>
</dbReference>
<dbReference type="NCBIfam" id="NF047356">
    <property type="entry name" value="RNA_bind_RnpM"/>
    <property type="match status" value="1"/>
</dbReference>
<dbReference type="Proteomes" id="UP000322524">
    <property type="component" value="Unassembled WGS sequence"/>
</dbReference>
<dbReference type="CDD" id="cd00279">
    <property type="entry name" value="YlxR"/>
    <property type="match status" value="1"/>
</dbReference>
<evidence type="ECO:0000313" key="3">
    <source>
        <dbReference type="Proteomes" id="UP000322524"/>
    </source>
</evidence>
<dbReference type="PANTHER" id="PTHR34215">
    <property type="entry name" value="BLL0784 PROTEIN"/>
    <property type="match status" value="1"/>
</dbReference>
<accession>A0A5D4T6P2</accession>
<dbReference type="SUPFAM" id="SSF64376">
    <property type="entry name" value="YlxR-like"/>
    <property type="match status" value="1"/>
</dbReference>
<evidence type="ECO:0000313" key="2">
    <source>
        <dbReference type="EMBL" id="TYS70561.1"/>
    </source>
</evidence>
<sequence>MNNRKKVPMRKCVATQELKPKKELIRIVRSKEGEVSIDPTGKKSGRGAYLARNRESILLAKKKNILARHLEVAIDDSLYDELLQLVETENNSTHE</sequence>
<proteinExistence type="predicted"/>
<dbReference type="InterPro" id="IPR037465">
    <property type="entry name" value="YlxR"/>
</dbReference>
<evidence type="ECO:0000259" key="1">
    <source>
        <dbReference type="Pfam" id="PF04296"/>
    </source>
</evidence>
<dbReference type="InterPro" id="IPR035931">
    <property type="entry name" value="YlxR-like_sf"/>
</dbReference>
<dbReference type="STRING" id="79883.GCA_001636495_02982"/>
<dbReference type="EMBL" id="VTEV01000001">
    <property type="protein sequence ID" value="TYS70561.1"/>
    <property type="molecule type" value="Genomic_DNA"/>
</dbReference>
<organism evidence="2 3">
    <name type="scientific">Sutcliffiella horikoshii</name>
    <dbReference type="NCBI Taxonomy" id="79883"/>
    <lineage>
        <taxon>Bacteria</taxon>
        <taxon>Bacillati</taxon>
        <taxon>Bacillota</taxon>
        <taxon>Bacilli</taxon>
        <taxon>Bacillales</taxon>
        <taxon>Bacillaceae</taxon>
        <taxon>Sutcliffiella</taxon>
    </lineage>
</organism>
<gene>
    <name evidence="2" type="ORF">FZC76_01330</name>
</gene>